<dbReference type="EMBL" id="CP042905">
    <property type="protein sequence ID" value="QEE15857.1"/>
    <property type="molecule type" value="Genomic_DNA"/>
</dbReference>
<dbReference type="Gene3D" id="3.40.1190.20">
    <property type="match status" value="1"/>
</dbReference>
<dbReference type="GeneID" id="41329677"/>
<keyword evidence="3" id="KW-1185">Reference proteome</keyword>
<sequence>MNDWKKDIVFIGHFALDNIIVRSRNTNSQSLGGGVTYGSLSSYHYNPKANIGIISIVGKDFDDGHLSIFKDTKIDLKGIIKEGKETTKYLIDYHENGRNLRLISKARNFEIKDIEFSPDFLPAKAIHLTPIADEFPSEFLSKLADHNITNNSIIGIDVQGLIRDFDKEGNLILKKNSMIRPLIFKMLQKFGSRMFFKASDKEALAVTELAHNELKQATELLGETGAYIFTTLGDKGLYFKAPGHPILHFNAYNPKKCEDETGAGDCFMAILLLGLIDLSPKERTFNKISEIIKIASAGSSFLIEEKGPKGFQSKNVILSRINPQYEIKN</sequence>
<protein>
    <submittedName>
        <fullName evidence="2">PfkB family carbohydrate kinase</fullName>
    </submittedName>
</protein>
<evidence type="ECO:0000259" key="1">
    <source>
        <dbReference type="Pfam" id="PF00294"/>
    </source>
</evidence>
<dbReference type="PANTHER" id="PTHR47098">
    <property type="entry name" value="PROTEIN MAK32"/>
    <property type="match status" value="1"/>
</dbReference>
<gene>
    <name evidence="2" type="ORF">DSAG12_01684</name>
</gene>
<evidence type="ECO:0000313" key="3">
    <source>
        <dbReference type="Proteomes" id="UP000321408"/>
    </source>
</evidence>
<dbReference type="Proteomes" id="UP000321408">
    <property type="component" value="Chromosome"/>
</dbReference>
<dbReference type="SUPFAM" id="SSF53613">
    <property type="entry name" value="Ribokinase-like"/>
    <property type="match status" value="1"/>
</dbReference>
<dbReference type="RefSeq" id="WP_147662754.1">
    <property type="nucleotide sequence ID" value="NZ_CP042905.2"/>
</dbReference>
<name>A0A5B9DAI4_9ARCH</name>
<dbReference type="InterPro" id="IPR029056">
    <property type="entry name" value="Ribokinase-like"/>
</dbReference>
<dbReference type="PANTHER" id="PTHR47098:SF2">
    <property type="entry name" value="PROTEIN MAK32"/>
    <property type="match status" value="1"/>
</dbReference>
<dbReference type="GO" id="GO:0016301">
    <property type="term" value="F:kinase activity"/>
    <property type="evidence" value="ECO:0007669"/>
    <property type="project" value="UniProtKB-KW"/>
</dbReference>
<proteinExistence type="predicted"/>
<dbReference type="AlphaFoldDB" id="A0A5B9DAI4"/>
<reference evidence="2 3" key="1">
    <citation type="journal article" date="2020" name="Nature">
        <title>Isolation of an archaeon at the prokaryote-eukaryote interface.</title>
        <authorList>
            <person name="Imachi H."/>
            <person name="Nobu M.K."/>
            <person name="Nakahara N."/>
            <person name="Morono Y."/>
            <person name="Ogawara M."/>
            <person name="Takaki Y."/>
            <person name="Takano Y."/>
            <person name="Uematsu K."/>
            <person name="Ikuta T."/>
            <person name="Ito M."/>
            <person name="Matsui Y."/>
            <person name="Miyazaki M."/>
            <person name="Murata K."/>
            <person name="Saito Y."/>
            <person name="Sakai S."/>
            <person name="Song C."/>
            <person name="Tasumi E."/>
            <person name="Yamanaka Y."/>
            <person name="Yamaguchi T."/>
            <person name="Kamagata Y."/>
            <person name="Tamaki H."/>
            <person name="Takai K."/>
        </authorList>
    </citation>
    <scope>NUCLEOTIDE SEQUENCE [LARGE SCALE GENOMIC DNA]</scope>
    <source>
        <strain evidence="2 3">MK-D1</strain>
    </source>
</reference>
<dbReference type="OrthoDB" id="26949at2157"/>
<evidence type="ECO:0000313" key="2">
    <source>
        <dbReference type="EMBL" id="QEE15857.1"/>
    </source>
</evidence>
<dbReference type="KEGG" id="psyt:DSAG12_01684"/>
<organism evidence="2 3">
    <name type="scientific">Promethearchaeum syntrophicum</name>
    <dbReference type="NCBI Taxonomy" id="2594042"/>
    <lineage>
        <taxon>Archaea</taxon>
        <taxon>Promethearchaeati</taxon>
        <taxon>Promethearchaeota</taxon>
        <taxon>Promethearchaeia</taxon>
        <taxon>Promethearchaeales</taxon>
        <taxon>Promethearchaeaceae</taxon>
        <taxon>Promethearchaeum</taxon>
    </lineage>
</organism>
<accession>A0A5B9DAI4</accession>
<keyword evidence="2" id="KW-0418">Kinase</keyword>
<reference evidence="2 3" key="2">
    <citation type="journal article" date="2024" name="Int. J. Syst. Evol. Microbiol.">
        <title>Promethearchaeum syntrophicum gen. nov., sp. nov., an anaerobic, obligately syntrophic archaeon, the first isolate of the lineage 'Asgard' archaea, and proposal of the new archaeal phylum Promethearchaeota phyl. nov. and kingdom Promethearchaeati regn. nov.</title>
        <authorList>
            <person name="Imachi H."/>
            <person name="Nobu M.K."/>
            <person name="Kato S."/>
            <person name="Takaki Y."/>
            <person name="Miyazaki M."/>
            <person name="Miyata M."/>
            <person name="Ogawara M."/>
            <person name="Saito Y."/>
            <person name="Sakai S."/>
            <person name="Tahara Y.O."/>
            <person name="Takano Y."/>
            <person name="Tasumi E."/>
            <person name="Uematsu K."/>
            <person name="Yoshimura T."/>
            <person name="Itoh T."/>
            <person name="Ohkuma M."/>
            <person name="Takai K."/>
        </authorList>
    </citation>
    <scope>NUCLEOTIDE SEQUENCE [LARGE SCALE GENOMIC DNA]</scope>
    <source>
        <strain evidence="2 3">MK-D1</strain>
    </source>
</reference>
<dbReference type="Pfam" id="PF00294">
    <property type="entry name" value="PfkB"/>
    <property type="match status" value="1"/>
</dbReference>
<feature type="domain" description="Carbohydrate kinase PfkB" evidence="1">
    <location>
        <begin position="195"/>
        <end position="309"/>
    </location>
</feature>
<keyword evidence="2" id="KW-0808">Transferase</keyword>
<dbReference type="InterPro" id="IPR011611">
    <property type="entry name" value="PfkB_dom"/>
</dbReference>